<proteinExistence type="predicted"/>
<evidence type="ECO:0000259" key="2">
    <source>
        <dbReference type="Pfam" id="PF13439"/>
    </source>
</evidence>
<feature type="domain" description="Glycosyltransferase subfamily 4-like N-terminal" evidence="2">
    <location>
        <begin position="18"/>
        <end position="179"/>
    </location>
</feature>
<protein>
    <submittedName>
        <fullName evidence="3">Glycosyltransferase family 4 protein</fullName>
    </submittedName>
</protein>
<dbReference type="EMBL" id="JAHVHP010000002">
    <property type="protein sequence ID" value="MBY5951774.1"/>
    <property type="molecule type" value="Genomic_DNA"/>
</dbReference>
<dbReference type="PANTHER" id="PTHR12526:SF627">
    <property type="entry name" value="D-RHAMNOSYLTRANSFERASE WBPZ"/>
    <property type="match status" value="1"/>
</dbReference>
<gene>
    <name evidence="3" type="ORF">KUV23_12365</name>
</gene>
<evidence type="ECO:0000313" key="4">
    <source>
        <dbReference type="Proteomes" id="UP000766609"/>
    </source>
</evidence>
<organism evidence="3 4">
    <name type="scientific">Algoriphagus marincola</name>
    <dbReference type="NCBI Taxonomy" id="264027"/>
    <lineage>
        <taxon>Bacteria</taxon>
        <taxon>Pseudomonadati</taxon>
        <taxon>Bacteroidota</taxon>
        <taxon>Cytophagia</taxon>
        <taxon>Cytophagales</taxon>
        <taxon>Cyclobacteriaceae</taxon>
        <taxon>Algoriphagus</taxon>
    </lineage>
</organism>
<name>A0ABS7N609_9BACT</name>
<comment type="caution">
    <text evidence="3">The sequence shown here is derived from an EMBL/GenBank/DDBJ whole genome shotgun (WGS) entry which is preliminary data.</text>
</comment>
<dbReference type="RefSeq" id="WP_222584341.1">
    <property type="nucleotide sequence ID" value="NZ_JAHVHP010000002.1"/>
</dbReference>
<dbReference type="InterPro" id="IPR001296">
    <property type="entry name" value="Glyco_trans_1"/>
</dbReference>
<sequence>MTKTRNVLFLQSSSEHYGSGKIILQVLRVYQNQGFQPVVVLTDSGPIEEDLKRSKISYHIQNLGILRRKYVNPIGLANRISKNLKAYQFLNKLHRQYQFELVYSNTLAVVVGAYWAKRKQIPHCWHIHEILPGPAPLVKWLSNLLDQTTPTPIAVSQSVGNHWGGMLKKSEIEVIPNGIPYGEFLEAKGKLKEELGLSQETLLIGMVGRINPGKGQLFFLEIAQSLLKSHSNLHFVLVGDPFPGYEPILEEIKEEIRNKKLETRVSYLGFRKDIPELMVSLDIFVLPSVLPDSFPTVILEAMAAAKPVVATRSGGATEMVVEGETGFLIPIAEVEAGAKALGQLIRDKKLRIEMGQAGRARVLKEFSLEAFEEKIKNHLWQHLRKN</sequence>
<dbReference type="Gene3D" id="3.40.50.2000">
    <property type="entry name" value="Glycogen Phosphorylase B"/>
    <property type="match status" value="2"/>
</dbReference>
<dbReference type="CDD" id="cd03801">
    <property type="entry name" value="GT4_PimA-like"/>
    <property type="match status" value="1"/>
</dbReference>
<dbReference type="Pfam" id="PF13439">
    <property type="entry name" value="Glyco_transf_4"/>
    <property type="match status" value="1"/>
</dbReference>
<evidence type="ECO:0000313" key="3">
    <source>
        <dbReference type="EMBL" id="MBY5951774.1"/>
    </source>
</evidence>
<dbReference type="SUPFAM" id="SSF53756">
    <property type="entry name" value="UDP-Glycosyltransferase/glycogen phosphorylase"/>
    <property type="match status" value="1"/>
</dbReference>
<dbReference type="Proteomes" id="UP000766609">
    <property type="component" value="Unassembled WGS sequence"/>
</dbReference>
<evidence type="ECO:0000259" key="1">
    <source>
        <dbReference type="Pfam" id="PF00534"/>
    </source>
</evidence>
<dbReference type="PANTHER" id="PTHR12526">
    <property type="entry name" value="GLYCOSYLTRANSFERASE"/>
    <property type="match status" value="1"/>
</dbReference>
<reference evidence="3 4" key="1">
    <citation type="submission" date="2021-06" db="EMBL/GenBank/DDBJ databases">
        <title>44 bacteria genomes isolated from Dapeng, Shenzhen.</title>
        <authorList>
            <person name="Zheng W."/>
            <person name="Yu S."/>
            <person name="Huang Y."/>
        </authorList>
    </citation>
    <scope>NUCLEOTIDE SEQUENCE [LARGE SCALE GENOMIC DNA]</scope>
    <source>
        <strain evidence="3 4">DP5N14-6</strain>
    </source>
</reference>
<feature type="domain" description="Glycosyl transferase family 1" evidence="1">
    <location>
        <begin position="190"/>
        <end position="360"/>
    </location>
</feature>
<dbReference type="InterPro" id="IPR028098">
    <property type="entry name" value="Glyco_trans_4-like_N"/>
</dbReference>
<dbReference type="Pfam" id="PF00534">
    <property type="entry name" value="Glycos_transf_1"/>
    <property type="match status" value="1"/>
</dbReference>
<keyword evidence="4" id="KW-1185">Reference proteome</keyword>
<accession>A0ABS7N609</accession>